<dbReference type="InterPro" id="IPR005320">
    <property type="entry name" value="Peptidase_S51"/>
</dbReference>
<dbReference type="Proteomes" id="UP000276133">
    <property type="component" value="Unassembled WGS sequence"/>
</dbReference>
<keyword evidence="3" id="KW-0378">Hydrolase</keyword>
<dbReference type="InterPro" id="IPR029062">
    <property type="entry name" value="Class_I_gatase-like"/>
</dbReference>
<gene>
    <name evidence="6" type="ORF">BpHYR1_030662</name>
</gene>
<reference evidence="6 7" key="1">
    <citation type="journal article" date="2018" name="Sci. Rep.">
        <title>Genomic signatures of local adaptation to the degree of environmental predictability in rotifers.</title>
        <authorList>
            <person name="Franch-Gras L."/>
            <person name="Hahn C."/>
            <person name="Garcia-Roger E.M."/>
            <person name="Carmona M.J."/>
            <person name="Serra M."/>
            <person name="Gomez A."/>
        </authorList>
    </citation>
    <scope>NUCLEOTIDE SEQUENCE [LARGE SCALE GENOMIC DNA]</scope>
    <source>
        <strain evidence="6">HYR1</strain>
    </source>
</reference>
<accession>A0A3M7QF12</accession>
<protein>
    <submittedName>
        <fullName evidence="6">Cyanophycinase</fullName>
    </submittedName>
</protein>
<proteinExistence type="inferred from homology"/>
<evidence type="ECO:0000313" key="7">
    <source>
        <dbReference type="Proteomes" id="UP000276133"/>
    </source>
</evidence>
<keyword evidence="2" id="KW-0645">Protease</keyword>
<evidence type="ECO:0000256" key="4">
    <source>
        <dbReference type="ARBA" id="ARBA00022825"/>
    </source>
</evidence>
<dbReference type="CDD" id="cd03145">
    <property type="entry name" value="GAT1_cyanophycinase"/>
    <property type="match status" value="1"/>
</dbReference>
<evidence type="ECO:0000256" key="3">
    <source>
        <dbReference type="ARBA" id="ARBA00022801"/>
    </source>
</evidence>
<keyword evidence="5" id="KW-0472">Membrane</keyword>
<name>A0A3M7QF12_BRAPC</name>
<evidence type="ECO:0000256" key="5">
    <source>
        <dbReference type="SAM" id="Phobius"/>
    </source>
</evidence>
<evidence type="ECO:0000256" key="2">
    <source>
        <dbReference type="ARBA" id="ARBA00022670"/>
    </source>
</evidence>
<keyword evidence="4" id="KW-0720">Serine protease</keyword>
<feature type="transmembrane region" description="Helical" evidence="5">
    <location>
        <begin position="12"/>
        <end position="31"/>
    </location>
</feature>
<comment type="caution">
    <text evidence="6">The sequence shown here is derived from an EMBL/GenBank/DDBJ whole genome shotgun (WGS) entry which is preliminary data.</text>
</comment>
<dbReference type="AlphaFoldDB" id="A0A3M7QF12"/>
<dbReference type="EMBL" id="REGN01006448">
    <property type="protein sequence ID" value="RNA09548.1"/>
    <property type="molecule type" value="Genomic_DNA"/>
</dbReference>
<evidence type="ECO:0000313" key="6">
    <source>
        <dbReference type="EMBL" id="RNA09548.1"/>
    </source>
</evidence>
<dbReference type="Pfam" id="PF03575">
    <property type="entry name" value="Peptidase_S51"/>
    <property type="match status" value="1"/>
</dbReference>
<dbReference type="OrthoDB" id="4666063at2759"/>
<dbReference type="GO" id="GO:0008236">
    <property type="term" value="F:serine-type peptidase activity"/>
    <property type="evidence" value="ECO:0007669"/>
    <property type="project" value="UniProtKB-KW"/>
</dbReference>
<comment type="similarity">
    <text evidence="1">Belongs to the peptidase S51 family.</text>
</comment>
<keyword evidence="5" id="KW-1133">Transmembrane helix</keyword>
<keyword evidence="5" id="KW-0812">Transmembrane</keyword>
<keyword evidence="7" id="KW-1185">Reference proteome</keyword>
<organism evidence="6 7">
    <name type="scientific">Brachionus plicatilis</name>
    <name type="common">Marine rotifer</name>
    <name type="synonym">Brachionus muelleri</name>
    <dbReference type="NCBI Taxonomy" id="10195"/>
    <lineage>
        <taxon>Eukaryota</taxon>
        <taxon>Metazoa</taxon>
        <taxon>Spiralia</taxon>
        <taxon>Gnathifera</taxon>
        <taxon>Rotifera</taxon>
        <taxon>Eurotatoria</taxon>
        <taxon>Monogononta</taxon>
        <taxon>Pseudotrocha</taxon>
        <taxon>Ploima</taxon>
        <taxon>Brachionidae</taxon>
        <taxon>Brachionus</taxon>
    </lineage>
</organism>
<evidence type="ECO:0000256" key="1">
    <source>
        <dbReference type="ARBA" id="ARBA00006534"/>
    </source>
</evidence>
<dbReference type="GO" id="GO:0006508">
    <property type="term" value="P:proteolysis"/>
    <property type="evidence" value="ECO:0007669"/>
    <property type="project" value="UniProtKB-KW"/>
</dbReference>
<dbReference type="PANTHER" id="PTHR36175">
    <property type="entry name" value="CYANOPHYCINASE"/>
    <property type="match status" value="1"/>
</dbReference>
<dbReference type="Gene3D" id="3.40.50.880">
    <property type="match status" value="1"/>
</dbReference>
<sequence length="372" mass="42655">MSMMDEINTLPLLDMLCLIMVYFKILTYFCIEKYAPTLFKTVILRLKFRFFFLQIEHTFALKHLYLCADYHSWIVGNPGDFKLADESVLDGGVLLAGGSTDQDEAYRWFLTRARGGDVIVIRDGKEENYDDYPNNDAYNKYFYSDLGVQVDSVETIFLNSRTVADSSEVARKIRQAEAIFFTGGDQWYYYKYIDNTRFQDALDYAIEVKKVVVGGTSAGCAIQGEFVFTAEVDSIITSEALADPYDAKLTIGRNLLRHTILKNTITDTHYNERGRQGRHIAFMARVLKDSLDYNFSIVRGIGVDEQTVVCIESSGLARVFGNRDAYFLQQNSQQEAMVESGILCTLTKEDILAIWHRNKKINWVNRQLNYFT</sequence>
<dbReference type="PANTHER" id="PTHR36175:SF1">
    <property type="entry name" value="CYANOPHYCINASE"/>
    <property type="match status" value="1"/>
</dbReference>
<dbReference type="SUPFAM" id="SSF52317">
    <property type="entry name" value="Class I glutamine amidotransferase-like"/>
    <property type="match status" value="1"/>
</dbReference>